<feature type="transmembrane region" description="Helical" evidence="2">
    <location>
        <begin position="17"/>
        <end position="35"/>
    </location>
</feature>
<reference evidence="3 4" key="1">
    <citation type="journal article" date="2014" name="Genome Announc.">
        <title>Draft genome sequences of eight enterohepatic helicobacter species isolated from both laboratory and wild rodents.</title>
        <authorList>
            <person name="Sheh A."/>
            <person name="Shen Z."/>
            <person name="Fox J.G."/>
        </authorList>
    </citation>
    <scope>NUCLEOTIDE SEQUENCE [LARGE SCALE GENOMIC DNA]</scope>
    <source>
        <strain evidence="3 4">ATCC 700114</strain>
    </source>
</reference>
<comment type="caution">
    <text evidence="3">The sequence shown here is derived from an EMBL/GenBank/DDBJ whole genome shotgun (WGS) entry which is preliminary data.</text>
</comment>
<dbReference type="EMBL" id="JRPL02000002">
    <property type="protein sequence ID" value="TLD84630.1"/>
    <property type="molecule type" value="Genomic_DNA"/>
</dbReference>
<sequence>MSLSSYTLRALSLRQKIIIVLLFSSVVLGIIGVYIAHSEWIFSLICGCLSYMLLMIVTFQSIHLKIMQKIQEADTEQKLLKYASRYDDEMQDITQQATTQDSSHTQNTLESLHSIKTQNSHIYHTDTHKTSHTDSISATHNKVSLNHTIMPENDKILESVPLCANTEHRAQIIQDSIRNLNSNNYAQMPHLSTKQQSESTSNTNQAAIQTFSNSFLNSQNNKSCQATNTQANATKPMQEAIQNINKETIQKLDNDLHAKNNAKKHGTNNKPDKKEKGKERTKFLDLSKASLGFELSFSLPRILVFIGMIVCCIILVWFKAFYPFVYLFGVFLGVVLIMCFLFVKQWCEDFTRTS</sequence>
<evidence type="ECO:0000313" key="4">
    <source>
        <dbReference type="Proteomes" id="UP000029878"/>
    </source>
</evidence>
<gene>
    <name evidence="3" type="ORF">LS81_001060</name>
</gene>
<protein>
    <submittedName>
        <fullName evidence="3">Uncharacterized protein</fullName>
    </submittedName>
</protein>
<feature type="transmembrane region" description="Helical" evidence="2">
    <location>
        <begin position="324"/>
        <end position="343"/>
    </location>
</feature>
<proteinExistence type="predicted"/>
<evidence type="ECO:0000313" key="3">
    <source>
        <dbReference type="EMBL" id="TLD84630.1"/>
    </source>
</evidence>
<keyword evidence="2" id="KW-0812">Transmembrane</keyword>
<feature type="transmembrane region" description="Helical" evidence="2">
    <location>
        <begin position="298"/>
        <end position="318"/>
    </location>
</feature>
<feature type="transmembrane region" description="Helical" evidence="2">
    <location>
        <begin position="41"/>
        <end position="59"/>
    </location>
</feature>
<evidence type="ECO:0000256" key="2">
    <source>
        <dbReference type="SAM" id="Phobius"/>
    </source>
</evidence>
<evidence type="ECO:0000256" key="1">
    <source>
        <dbReference type="SAM" id="MobiDB-lite"/>
    </source>
</evidence>
<dbReference type="AlphaFoldDB" id="A0A099VBL7"/>
<name>A0A099VBL7_9HELI</name>
<feature type="region of interest" description="Disordered" evidence="1">
    <location>
        <begin position="259"/>
        <end position="279"/>
    </location>
</feature>
<dbReference type="RefSeq" id="WP_034345095.1">
    <property type="nucleotide sequence ID" value="NZ_FZNG01000035.1"/>
</dbReference>
<dbReference type="Proteomes" id="UP000029878">
    <property type="component" value="Unassembled WGS sequence"/>
</dbReference>
<accession>A0A099VBL7</accession>
<dbReference type="OrthoDB" id="5330183at2"/>
<feature type="compositionally biased region" description="Basic and acidic residues" evidence="1">
    <location>
        <begin position="270"/>
        <end position="279"/>
    </location>
</feature>
<keyword evidence="2" id="KW-0472">Membrane</keyword>
<keyword evidence="2" id="KW-1133">Transmembrane helix</keyword>
<organism evidence="3 4">
    <name type="scientific">Helicobacter trogontum</name>
    <dbReference type="NCBI Taxonomy" id="50960"/>
    <lineage>
        <taxon>Bacteria</taxon>
        <taxon>Pseudomonadati</taxon>
        <taxon>Campylobacterota</taxon>
        <taxon>Epsilonproteobacteria</taxon>
        <taxon>Campylobacterales</taxon>
        <taxon>Helicobacteraceae</taxon>
        <taxon>Helicobacter</taxon>
    </lineage>
</organism>